<evidence type="ECO:0000256" key="2">
    <source>
        <dbReference type="ARBA" id="ARBA00022927"/>
    </source>
</evidence>
<proteinExistence type="predicted"/>
<dbReference type="GO" id="GO:0005829">
    <property type="term" value="C:cytosol"/>
    <property type="evidence" value="ECO:0007669"/>
    <property type="project" value="TreeGrafter"/>
</dbReference>
<evidence type="ECO:0000256" key="1">
    <source>
        <dbReference type="ARBA" id="ARBA00022448"/>
    </source>
</evidence>
<dbReference type="GO" id="GO:0015031">
    <property type="term" value="P:protein transport"/>
    <property type="evidence" value="ECO:0007669"/>
    <property type="project" value="UniProtKB-KW"/>
</dbReference>
<keyword evidence="1" id="KW-0813">Transport</keyword>
<protein>
    <submittedName>
        <fullName evidence="3">FliH/SctL family protein</fullName>
    </submittedName>
</protein>
<gene>
    <name evidence="3" type="ORF">PH603_06410</name>
</gene>
<accession>A0AAE9XU67</accession>
<dbReference type="InterPro" id="IPR051472">
    <property type="entry name" value="T3SS_Stator/FliH"/>
</dbReference>
<dbReference type="RefSeq" id="WP_289505198.1">
    <property type="nucleotide sequence ID" value="NZ_CP116805.1"/>
</dbReference>
<dbReference type="PANTHER" id="PTHR34982">
    <property type="entry name" value="YOP PROTEINS TRANSLOCATION PROTEIN L"/>
    <property type="match status" value="1"/>
</dbReference>
<reference evidence="3" key="1">
    <citation type="submission" date="2023-01" db="EMBL/GenBank/DDBJ databases">
        <title>The genome sequence of Kordiimonadaceae bacterium 6D33.</title>
        <authorList>
            <person name="Liu Y."/>
        </authorList>
    </citation>
    <scope>NUCLEOTIDE SEQUENCE</scope>
    <source>
        <strain evidence="3">6D33</strain>
    </source>
</reference>
<dbReference type="Proteomes" id="UP001217500">
    <property type="component" value="Chromosome"/>
</dbReference>
<keyword evidence="4" id="KW-1185">Reference proteome</keyword>
<evidence type="ECO:0000313" key="3">
    <source>
        <dbReference type="EMBL" id="WCL55390.1"/>
    </source>
</evidence>
<keyword evidence="2" id="KW-0653">Protein transport</keyword>
<dbReference type="AlphaFoldDB" id="A0AAE9XU67"/>
<evidence type="ECO:0000313" key="4">
    <source>
        <dbReference type="Proteomes" id="UP001217500"/>
    </source>
</evidence>
<organism evidence="3 4">
    <name type="scientific">Gimibacter soli</name>
    <dbReference type="NCBI Taxonomy" id="3024400"/>
    <lineage>
        <taxon>Bacteria</taxon>
        <taxon>Pseudomonadati</taxon>
        <taxon>Pseudomonadota</taxon>
        <taxon>Alphaproteobacteria</taxon>
        <taxon>Kordiimonadales</taxon>
        <taxon>Temperatibacteraceae</taxon>
        <taxon>Gimibacter</taxon>
    </lineage>
</organism>
<dbReference type="EMBL" id="CP116805">
    <property type="protein sequence ID" value="WCL55390.1"/>
    <property type="molecule type" value="Genomic_DNA"/>
</dbReference>
<sequence>MAEPVKFTFEQSFDGGARTKYDREVAALRAEIDAARAAAHAEGVDAGRTQAFGEIEAATRQVLAELSANVNGLLQRHAAIEAELQKQMAALAQLIAARLVPALISRYPTAELEALIAECLQTVRKEPRIVVRVSESLAEAVDARLEAIKSSLAYAGELVLIAEPAMGALDCHVEWHDGGVERSETEIQSEIDAAVERFVMLLDERNNEVGGEGAGL</sequence>
<dbReference type="PANTHER" id="PTHR34982:SF1">
    <property type="entry name" value="FLAGELLAR ASSEMBLY PROTEIN FLIH"/>
    <property type="match status" value="1"/>
</dbReference>
<name>A0AAE9XU67_9PROT</name>
<dbReference type="KEGG" id="gso:PH603_06410"/>